<accession>A0A1M5P1M9</accession>
<dbReference type="Proteomes" id="UP000184212">
    <property type="component" value="Unassembled WGS sequence"/>
</dbReference>
<evidence type="ECO:0000313" key="2">
    <source>
        <dbReference type="Proteomes" id="UP000184212"/>
    </source>
</evidence>
<dbReference type="Pfam" id="PF12741">
    <property type="entry name" value="SusD-like"/>
    <property type="match status" value="1"/>
</dbReference>
<dbReference type="InterPro" id="IPR024302">
    <property type="entry name" value="SusD-like"/>
</dbReference>
<proteinExistence type="predicted"/>
<reference evidence="1 2" key="1">
    <citation type="submission" date="2016-11" db="EMBL/GenBank/DDBJ databases">
        <authorList>
            <person name="Jaros S."/>
            <person name="Januszkiewicz K."/>
            <person name="Wedrychowicz H."/>
        </authorList>
    </citation>
    <scope>NUCLEOTIDE SEQUENCE [LARGE SCALE GENOMIC DNA]</scope>
    <source>
        <strain evidence="1 2">DSM 24574</strain>
    </source>
</reference>
<keyword evidence="1" id="KW-0449">Lipoprotein</keyword>
<dbReference type="InterPro" id="IPR011990">
    <property type="entry name" value="TPR-like_helical_dom_sf"/>
</dbReference>
<evidence type="ECO:0000313" key="1">
    <source>
        <dbReference type="EMBL" id="SHG95329.1"/>
    </source>
</evidence>
<name>A0A1M5P1M9_9BACT</name>
<sequence length="529" mass="59361">MTWSESVKRTIRMTTSLLVFCAVCLVLLRCVGNFEEYNTDPTGISDAQVDPITVFKPLQRKIFDKYQTAQNLSTDAYSGYMMSPTPFMADYNLNYFLVDSWNRDGFDAMYISIMSPILKLAKLGTRQKSPDLWAIALIIKVEAMHRVTDKFGPIPYSKVGTSTTYTPYDTEESVYGQFFQELDTAVTNLKTFVAQHPGEAPFRDFDLIFGGDYHKWIKFANSLRLRLAMHIVKAAPQLARIQGEKALNDDLGLMADPDDDAAINSTNGTSDLFMITHDWDDNRLNACVLSYLVGFHDPRLTVYATPATDPLFPGQYVGIRIGSAISSKDAYKTYASLNTEKTFLVFTPQPVMCAAESWFLKAEASLREWQGAGDAQANYEMGVQMSMKQWGVEIGNYLQDNVSTQAAYVDPKNASNNSPAVSTVTIKWDDNLSKEEKLDKIMTQKWLATFPEGQEAWTGFRRTGYPKLFPVVINKSGGKIDTDVQIRRLSYPQSEYSTNKRGIEGALQHLGGPDDGGTRLWWDVEGGNF</sequence>
<dbReference type="Gene3D" id="1.25.40.390">
    <property type="match status" value="1"/>
</dbReference>
<keyword evidence="2" id="KW-1185">Reference proteome</keyword>
<dbReference type="AlphaFoldDB" id="A0A1M5P1M9"/>
<gene>
    <name evidence="1" type="ORF">SAMN04488109_2613</name>
</gene>
<organism evidence="1 2">
    <name type="scientific">Chryseolinea serpens</name>
    <dbReference type="NCBI Taxonomy" id="947013"/>
    <lineage>
        <taxon>Bacteria</taxon>
        <taxon>Pseudomonadati</taxon>
        <taxon>Bacteroidota</taxon>
        <taxon>Cytophagia</taxon>
        <taxon>Cytophagales</taxon>
        <taxon>Fulvivirgaceae</taxon>
        <taxon>Chryseolinea</taxon>
    </lineage>
</organism>
<dbReference type="EMBL" id="FQWQ01000001">
    <property type="protein sequence ID" value="SHG95329.1"/>
    <property type="molecule type" value="Genomic_DNA"/>
</dbReference>
<protein>
    <submittedName>
        <fullName evidence="1">Susd and RagB outer membrane lipoprotein</fullName>
    </submittedName>
</protein>
<dbReference type="SUPFAM" id="SSF48452">
    <property type="entry name" value="TPR-like"/>
    <property type="match status" value="1"/>
</dbReference>
<dbReference type="STRING" id="947013.SAMN04488109_2613"/>